<dbReference type="GO" id="GO:0046983">
    <property type="term" value="F:protein dimerization activity"/>
    <property type="evidence" value="ECO:0007669"/>
    <property type="project" value="InterPro"/>
</dbReference>
<dbReference type="Pfam" id="PF00891">
    <property type="entry name" value="Methyltransf_2"/>
    <property type="match status" value="1"/>
</dbReference>
<dbReference type="PANTHER" id="PTHR11746">
    <property type="entry name" value="O-METHYLTRANSFERASE"/>
    <property type="match status" value="1"/>
</dbReference>
<dbReference type="FunFam" id="1.10.10.10:FF:000357">
    <property type="entry name" value="Caffeic acid 3-O-methyltransferase"/>
    <property type="match status" value="1"/>
</dbReference>
<dbReference type="Pfam" id="PF08100">
    <property type="entry name" value="Dimerisation"/>
    <property type="match status" value="1"/>
</dbReference>
<accession>A0AAP0N942</accession>
<evidence type="ECO:0000256" key="2">
    <source>
        <dbReference type="ARBA" id="ARBA00022679"/>
    </source>
</evidence>
<evidence type="ECO:0000259" key="5">
    <source>
        <dbReference type="Pfam" id="PF00891"/>
    </source>
</evidence>
<sequence length="359" mass="39561">MEGQDDLDYLSSWGLSRLISVQMALRAAIELDIFNIIANSGPKAQLSAAEIVSKIPTTNPSAAAALNRILRMLSANALLTASFRPCPNGETRQESVYGLTDETRCLLTDKGGNSTAPMTVFLSEKEVVDSFYMLKDAVLEPGCTPFDKANGASFFDYTSKKPELNQLFNDAMATSTKVFFDKVLKTYAGFEEVKELLDVGGGFGTSIKKIVSTYPHIHGVNFDLPHVISDAPKYPDVEHVAGNMFESVPNAQAILLKRILHDWDDDRCMKLLRNCCKALPDNGKVIVVEFVIPEELGNNADSLNSTASDYFMMVLLPGAKERTMAEFDDLAKIAGFAETKFFPIGQGIYVMEFYKRATR</sequence>
<dbReference type="SUPFAM" id="SSF53335">
    <property type="entry name" value="S-adenosyl-L-methionine-dependent methyltransferases"/>
    <property type="match status" value="1"/>
</dbReference>
<gene>
    <name evidence="7" type="ORF">L1049_010052</name>
</gene>
<dbReference type="EMBL" id="JBBPBK010000016">
    <property type="protein sequence ID" value="KAK9267621.1"/>
    <property type="molecule type" value="Genomic_DNA"/>
</dbReference>
<name>A0AAP0N942_LIQFO</name>
<evidence type="ECO:0000256" key="1">
    <source>
        <dbReference type="ARBA" id="ARBA00022603"/>
    </source>
</evidence>
<dbReference type="InterPro" id="IPR036388">
    <property type="entry name" value="WH-like_DNA-bd_sf"/>
</dbReference>
<keyword evidence="3" id="KW-0949">S-adenosyl-L-methionine</keyword>
<reference evidence="7 8" key="1">
    <citation type="journal article" date="2024" name="Plant J.">
        <title>Genome sequences and population genomics reveal climatic adaptation and genomic divergence between two closely related sweetgum species.</title>
        <authorList>
            <person name="Xu W.Q."/>
            <person name="Ren C.Q."/>
            <person name="Zhang X.Y."/>
            <person name="Comes H.P."/>
            <person name="Liu X.H."/>
            <person name="Li Y.G."/>
            <person name="Kettle C.J."/>
            <person name="Jalonen R."/>
            <person name="Gaisberger H."/>
            <person name="Ma Y.Z."/>
            <person name="Qiu Y.X."/>
        </authorList>
    </citation>
    <scope>NUCLEOTIDE SEQUENCE [LARGE SCALE GENOMIC DNA]</scope>
    <source>
        <strain evidence="7">Hangzhou</strain>
    </source>
</reference>
<feature type="active site" description="Proton acceptor" evidence="4">
    <location>
        <position position="261"/>
    </location>
</feature>
<evidence type="ECO:0000256" key="4">
    <source>
        <dbReference type="PIRSR" id="PIRSR005739-1"/>
    </source>
</evidence>
<feature type="domain" description="O-methyltransferase C-terminal" evidence="5">
    <location>
        <begin position="131"/>
        <end position="337"/>
    </location>
</feature>
<feature type="domain" description="O-methyltransferase dimerisation" evidence="6">
    <location>
        <begin position="18"/>
        <end position="109"/>
    </location>
</feature>
<organism evidence="7 8">
    <name type="scientific">Liquidambar formosana</name>
    <name type="common">Formosan gum</name>
    <dbReference type="NCBI Taxonomy" id="63359"/>
    <lineage>
        <taxon>Eukaryota</taxon>
        <taxon>Viridiplantae</taxon>
        <taxon>Streptophyta</taxon>
        <taxon>Embryophyta</taxon>
        <taxon>Tracheophyta</taxon>
        <taxon>Spermatophyta</taxon>
        <taxon>Magnoliopsida</taxon>
        <taxon>eudicotyledons</taxon>
        <taxon>Gunneridae</taxon>
        <taxon>Pentapetalae</taxon>
        <taxon>Saxifragales</taxon>
        <taxon>Altingiaceae</taxon>
        <taxon>Liquidambar</taxon>
    </lineage>
</organism>
<dbReference type="InterPro" id="IPR016461">
    <property type="entry name" value="COMT-like"/>
</dbReference>
<dbReference type="PROSITE" id="PS51683">
    <property type="entry name" value="SAM_OMT_II"/>
    <property type="match status" value="1"/>
</dbReference>
<dbReference type="InterPro" id="IPR012967">
    <property type="entry name" value="COMT_dimerisation"/>
</dbReference>
<evidence type="ECO:0000313" key="8">
    <source>
        <dbReference type="Proteomes" id="UP001415857"/>
    </source>
</evidence>
<comment type="caution">
    <text evidence="7">The sequence shown here is derived from an EMBL/GenBank/DDBJ whole genome shotgun (WGS) entry which is preliminary data.</text>
</comment>
<dbReference type="GO" id="GO:0008171">
    <property type="term" value="F:O-methyltransferase activity"/>
    <property type="evidence" value="ECO:0007669"/>
    <property type="project" value="InterPro"/>
</dbReference>
<dbReference type="Gene3D" id="1.10.10.10">
    <property type="entry name" value="Winged helix-like DNA-binding domain superfamily/Winged helix DNA-binding domain"/>
    <property type="match status" value="1"/>
</dbReference>
<keyword evidence="1" id="KW-0489">Methyltransferase</keyword>
<dbReference type="InterPro" id="IPR029063">
    <property type="entry name" value="SAM-dependent_MTases_sf"/>
</dbReference>
<proteinExistence type="predicted"/>
<evidence type="ECO:0000313" key="7">
    <source>
        <dbReference type="EMBL" id="KAK9267621.1"/>
    </source>
</evidence>
<protein>
    <submittedName>
        <fullName evidence="7">Uncharacterized protein</fullName>
    </submittedName>
</protein>
<dbReference type="GO" id="GO:0032259">
    <property type="term" value="P:methylation"/>
    <property type="evidence" value="ECO:0007669"/>
    <property type="project" value="UniProtKB-KW"/>
</dbReference>
<dbReference type="SUPFAM" id="SSF46785">
    <property type="entry name" value="Winged helix' DNA-binding domain"/>
    <property type="match status" value="1"/>
</dbReference>
<evidence type="ECO:0000256" key="3">
    <source>
        <dbReference type="ARBA" id="ARBA00022691"/>
    </source>
</evidence>
<dbReference type="PIRSF" id="PIRSF005739">
    <property type="entry name" value="O-mtase"/>
    <property type="match status" value="1"/>
</dbReference>
<dbReference type="Proteomes" id="UP001415857">
    <property type="component" value="Unassembled WGS sequence"/>
</dbReference>
<dbReference type="Gene3D" id="3.40.50.150">
    <property type="entry name" value="Vaccinia Virus protein VP39"/>
    <property type="match status" value="1"/>
</dbReference>
<dbReference type="InterPro" id="IPR036390">
    <property type="entry name" value="WH_DNA-bd_sf"/>
</dbReference>
<keyword evidence="8" id="KW-1185">Reference proteome</keyword>
<dbReference type="InterPro" id="IPR001077">
    <property type="entry name" value="COMT_C"/>
</dbReference>
<evidence type="ECO:0000259" key="6">
    <source>
        <dbReference type="Pfam" id="PF08100"/>
    </source>
</evidence>
<keyword evidence="2" id="KW-0808">Transferase</keyword>
<dbReference type="AlphaFoldDB" id="A0AAP0N942"/>